<geneLocation type="mitochondrion" evidence="22"/>
<feature type="transmembrane region" description="Helical" evidence="19">
    <location>
        <begin position="289"/>
        <end position="309"/>
    </location>
</feature>
<evidence type="ECO:0000256" key="1">
    <source>
        <dbReference type="ARBA" id="ARBA00002566"/>
    </source>
</evidence>
<evidence type="ECO:0000256" key="8">
    <source>
        <dbReference type="ARBA" id="ARBA00022692"/>
    </source>
</evidence>
<comment type="subcellular location">
    <subcellularLocation>
        <location evidence="2">Mitochondrion inner membrane</location>
        <topology evidence="2">Multi-pass membrane protein</topology>
    </subcellularLocation>
</comment>
<dbReference type="PROSITE" id="PS51003">
    <property type="entry name" value="CYTB_CTER"/>
    <property type="match status" value="1"/>
</dbReference>
<keyword evidence="9 18" id="KW-0479">Metal-binding</keyword>
<feature type="domain" description="Cytochrome b/b6 N-terminal region profile" evidence="20">
    <location>
        <begin position="2"/>
        <end position="210"/>
    </location>
</feature>
<feature type="transmembrane region" description="Helical" evidence="19">
    <location>
        <begin position="38"/>
        <end position="57"/>
    </location>
</feature>
<evidence type="ECO:0000256" key="17">
    <source>
        <dbReference type="PIRSR" id="PIRSR038885-1"/>
    </source>
</evidence>
<evidence type="ECO:0000256" key="10">
    <source>
        <dbReference type="ARBA" id="ARBA00022792"/>
    </source>
</evidence>
<evidence type="ECO:0000256" key="13">
    <source>
        <dbReference type="ARBA" id="ARBA00023004"/>
    </source>
</evidence>
<dbReference type="InterPro" id="IPR036150">
    <property type="entry name" value="Cyt_b/b6_C_sf"/>
</dbReference>
<evidence type="ECO:0000256" key="11">
    <source>
        <dbReference type="ARBA" id="ARBA00022982"/>
    </source>
</evidence>
<dbReference type="SUPFAM" id="SSF81342">
    <property type="entry name" value="Transmembrane di-heme cytochromes"/>
    <property type="match status" value="1"/>
</dbReference>
<proteinExistence type="inferred from homology"/>
<keyword evidence="12 19" id="KW-1133">Transmembrane helix</keyword>
<dbReference type="Pfam" id="PF00032">
    <property type="entry name" value="Cytochrom_B_C"/>
    <property type="match status" value="1"/>
</dbReference>
<evidence type="ECO:0000256" key="6">
    <source>
        <dbReference type="ARBA" id="ARBA00022617"/>
    </source>
</evidence>
<dbReference type="GO" id="GO:0046872">
    <property type="term" value="F:metal ion binding"/>
    <property type="evidence" value="ECO:0007669"/>
    <property type="project" value="UniProtKB-UniRule"/>
</dbReference>
<feature type="binding site" evidence="17">
    <location>
        <position position="202"/>
    </location>
    <ligand>
        <name>a ubiquinone</name>
        <dbReference type="ChEBI" id="CHEBI:16389"/>
    </ligand>
</feature>
<evidence type="ECO:0000256" key="19">
    <source>
        <dbReference type="RuleBase" id="RU362117"/>
    </source>
</evidence>
<evidence type="ECO:0000256" key="3">
    <source>
        <dbReference type="ARBA" id="ARBA00011649"/>
    </source>
</evidence>
<dbReference type="PANTHER" id="PTHR19271">
    <property type="entry name" value="CYTOCHROME B"/>
    <property type="match status" value="1"/>
</dbReference>
<evidence type="ECO:0000256" key="14">
    <source>
        <dbReference type="ARBA" id="ARBA00023075"/>
    </source>
</evidence>
<keyword evidence="10" id="KW-0999">Mitochondrion inner membrane</keyword>
<dbReference type="RefSeq" id="YP_009072487.1">
    <property type="nucleotide sequence ID" value="NC_025223.1"/>
</dbReference>
<comment type="similarity">
    <text evidence="19">Belongs to the cytochrome b family.</text>
</comment>
<comment type="cofactor">
    <cofactor evidence="19">
        <name>heme b</name>
        <dbReference type="ChEBI" id="CHEBI:60344"/>
    </cofactor>
    <text evidence="19">Binds 2 heme groups non-covalently.</text>
</comment>
<evidence type="ECO:0000256" key="5">
    <source>
        <dbReference type="ARBA" id="ARBA00022448"/>
    </source>
</evidence>
<evidence type="ECO:0000256" key="12">
    <source>
        <dbReference type="ARBA" id="ARBA00022989"/>
    </source>
</evidence>
<dbReference type="CTD" id="4519"/>
<evidence type="ECO:0000256" key="9">
    <source>
        <dbReference type="ARBA" id="ARBA00022723"/>
    </source>
</evidence>
<dbReference type="InterPro" id="IPR005797">
    <property type="entry name" value="Cyt_b/b6_N"/>
</dbReference>
<evidence type="ECO:0000256" key="15">
    <source>
        <dbReference type="ARBA" id="ARBA00023128"/>
    </source>
</evidence>
<accession>A0A089FPZ3</accession>
<keyword evidence="16 19" id="KW-0472">Membrane</keyword>
<sequence length="378" mass="44404">MFISLRKENKLVMILNNSLLDLASPSSLSYFWNFGSLLGIFLMVQIFSGLFLSFHFSGDVNLSFDSVIHMMRDVNYGWLLRVIHANGASMFFLLMYIHIGRGLYYGSYRFEKVWLSGVSILLLSMATAFLGYVLPWGQMSFWAATVITNLLSAVPYVGVLLVEWMWGGFAVGNPTLTRFFAFHFLLPFVILFFVILHLFFLHEKGSSNPLGLSSVYDKVFFHPYYSIKDVFGFVFFFFFFLFICFLFPYIFMDVENFISSNPLVTPVHIQPEWYFLFAYTILRSISSKIGGVIALVMSVIILYFLPFFLKHRFRSTLFYYFMKFFYWIFVVNWMLLTWIGACVVEYPYMGLGMMFSLVYFFMFVVFWMIYEVQDLIIL</sequence>
<feature type="binding site" description="axial binding residue" evidence="18">
    <location>
        <position position="98"/>
    </location>
    <ligand>
        <name>heme b</name>
        <dbReference type="ChEBI" id="CHEBI:60344"/>
        <label>b566</label>
    </ligand>
    <ligandPart>
        <name>Fe</name>
        <dbReference type="ChEBI" id="CHEBI:18248"/>
    </ligandPart>
</feature>
<keyword evidence="6 18" id="KW-0349">Heme</keyword>
<feature type="transmembrane region" description="Helical" evidence="19">
    <location>
        <begin position="114"/>
        <end position="134"/>
    </location>
</feature>
<evidence type="ECO:0000256" key="16">
    <source>
        <dbReference type="ARBA" id="ARBA00023136"/>
    </source>
</evidence>
<dbReference type="EMBL" id="KM272948">
    <property type="protein sequence ID" value="AIP86891.1"/>
    <property type="molecule type" value="Genomic_DNA"/>
</dbReference>
<evidence type="ECO:0000259" key="21">
    <source>
        <dbReference type="PROSITE" id="PS51003"/>
    </source>
</evidence>
<evidence type="ECO:0000259" key="20">
    <source>
        <dbReference type="PROSITE" id="PS51002"/>
    </source>
</evidence>
<keyword evidence="7 19" id="KW-0679">Respiratory chain</keyword>
<comment type="function">
    <text evidence="1 19">Component of the ubiquinol-cytochrome c reductase complex (complex III or cytochrome b-c1 complex) that is part of the mitochondrial respiratory chain. The b-c1 complex mediates electron transfer from ubiquinol to cytochrome c. Contributes to the generation of a proton gradient across the mitochondrial membrane that is then used for ATP synthesis.</text>
</comment>
<feature type="transmembrane region" description="Helical" evidence="19">
    <location>
        <begin position="324"/>
        <end position="344"/>
    </location>
</feature>
<dbReference type="AlphaFoldDB" id="A0A089FPZ3"/>
<feature type="transmembrane region" description="Helical" evidence="19">
    <location>
        <begin position="141"/>
        <end position="167"/>
    </location>
</feature>
<dbReference type="PANTHER" id="PTHR19271:SF16">
    <property type="entry name" value="CYTOCHROME B"/>
    <property type="match status" value="1"/>
</dbReference>
<keyword evidence="5 19" id="KW-0813">Transport</keyword>
<keyword evidence="14" id="KW-0830">Ubiquinone</keyword>
<dbReference type="GO" id="GO:0006122">
    <property type="term" value="P:mitochondrial electron transport, ubiquinol to cytochrome c"/>
    <property type="evidence" value="ECO:0007669"/>
    <property type="project" value="TreeGrafter"/>
</dbReference>
<feature type="binding site" description="axial binding residue" evidence="18">
    <location>
        <position position="84"/>
    </location>
    <ligand>
        <name>heme b</name>
        <dbReference type="ChEBI" id="CHEBI:60344"/>
        <label>b562</label>
    </ligand>
    <ligandPart>
        <name>Fe</name>
        <dbReference type="ChEBI" id="CHEBI:18248"/>
    </ligandPart>
</feature>
<keyword evidence="15 19" id="KW-0496">Mitochondrion</keyword>
<keyword evidence="8 19" id="KW-0812">Transmembrane</keyword>
<dbReference type="Gene3D" id="1.20.810.10">
    <property type="entry name" value="Cytochrome Bc1 Complex, Chain C"/>
    <property type="match status" value="1"/>
</dbReference>
<evidence type="ECO:0000256" key="18">
    <source>
        <dbReference type="PIRSR" id="PIRSR038885-2"/>
    </source>
</evidence>
<keyword evidence="11 19" id="KW-0249">Electron transport</keyword>
<gene>
    <name evidence="22" type="primary">CYTB</name>
</gene>
<dbReference type="PROSITE" id="PS51002">
    <property type="entry name" value="CYTB_NTER"/>
    <property type="match status" value="1"/>
</dbReference>
<dbReference type="PIRSF" id="PIRSF038885">
    <property type="entry name" value="COB"/>
    <property type="match status" value="1"/>
</dbReference>
<name>A0A089FPZ3_9ARAC</name>
<feature type="transmembrane region" description="Helical" evidence="19">
    <location>
        <begin position="230"/>
        <end position="251"/>
    </location>
</feature>
<evidence type="ECO:0000256" key="2">
    <source>
        <dbReference type="ARBA" id="ARBA00004448"/>
    </source>
</evidence>
<feature type="transmembrane region" description="Helical" evidence="19">
    <location>
        <begin position="179"/>
        <end position="201"/>
    </location>
</feature>
<comment type="subunit">
    <text evidence="3">The main subunits of complex b-c1 are: cytochrome b, cytochrome c1 and the Rieske protein.</text>
</comment>
<evidence type="ECO:0000313" key="22">
    <source>
        <dbReference type="EMBL" id="AIP86891.1"/>
    </source>
</evidence>
<feature type="binding site" description="axial binding residue" evidence="18">
    <location>
        <position position="183"/>
    </location>
    <ligand>
        <name>heme b</name>
        <dbReference type="ChEBI" id="CHEBI:60344"/>
        <label>b562</label>
    </ligand>
    <ligandPart>
        <name>Fe</name>
        <dbReference type="ChEBI" id="CHEBI:18248"/>
    </ligandPart>
</feature>
<feature type="domain" description="Cytochrome b/b6 C-terminal region profile" evidence="21">
    <location>
        <begin position="211"/>
        <end position="378"/>
    </location>
</feature>
<feature type="binding site" description="axial binding residue" evidence="18">
    <location>
        <position position="197"/>
    </location>
    <ligand>
        <name>heme b</name>
        <dbReference type="ChEBI" id="CHEBI:60344"/>
        <label>b566</label>
    </ligand>
    <ligandPart>
        <name>Fe</name>
        <dbReference type="ChEBI" id="CHEBI:18248"/>
    </ligandPart>
</feature>
<dbReference type="GO" id="GO:0005743">
    <property type="term" value="C:mitochondrial inner membrane"/>
    <property type="evidence" value="ECO:0007669"/>
    <property type="project" value="UniProtKB-SubCell"/>
</dbReference>
<dbReference type="InterPro" id="IPR016174">
    <property type="entry name" value="Di-haem_cyt_TM"/>
</dbReference>
<dbReference type="Pfam" id="PF00033">
    <property type="entry name" value="Cytochrome_B"/>
    <property type="match status" value="1"/>
</dbReference>
<keyword evidence="13 18" id="KW-0408">Iron</keyword>
<dbReference type="GO" id="GO:0016491">
    <property type="term" value="F:oxidoreductase activity"/>
    <property type="evidence" value="ECO:0007669"/>
    <property type="project" value="UniProtKB-UniRule"/>
</dbReference>
<dbReference type="InterPro" id="IPR005798">
    <property type="entry name" value="Cyt_b/b6_C"/>
</dbReference>
<protein>
    <recommendedName>
        <fullName evidence="4 19">Cytochrome b</fullName>
    </recommendedName>
</protein>
<evidence type="ECO:0000256" key="7">
    <source>
        <dbReference type="ARBA" id="ARBA00022660"/>
    </source>
</evidence>
<dbReference type="GO" id="GO:0008121">
    <property type="term" value="F:quinol-cytochrome-c reductase activity"/>
    <property type="evidence" value="ECO:0007669"/>
    <property type="project" value="InterPro"/>
</dbReference>
<evidence type="ECO:0000256" key="4">
    <source>
        <dbReference type="ARBA" id="ARBA00013531"/>
    </source>
</evidence>
<dbReference type="InterPro" id="IPR027387">
    <property type="entry name" value="Cytb/b6-like_sf"/>
</dbReference>
<organism evidence="22">
    <name type="scientific">Pardosa laura</name>
    <dbReference type="NCBI Taxonomy" id="317849"/>
    <lineage>
        <taxon>Eukaryota</taxon>
        <taxon>Metazoa</taxon>
        <taxon>Ecdysozoa</taxon>
        <taxon>Arthropoda</taxon>
        <taxon>Chelicerata</taxon>
        <taxon>Arachnida</taxon>
        <taxon>Araneae</taxon>
        <taxon>Araneomorphae</taxon>
        <taxon>Entelegynae</taxon>
        <taxon>Lycosoidea</taxon>
        <taxon>Lycosidae</taxon>
        <taxon>Pardosa</taxon>
    </lineage>
</organism>
<dbReference type="CDD" id="cd00284">
    <property type="entry name" value="Cytochrome_b_N"/>
    <property type="match status" value="1"/>
</dbReference>
<reference evidence="22" key="1">
    <citation type="submission" date="2014-08" db="EMBL/GenBank/DDBJ databases">
        <title>The complete mitochondrial genome of the leopard spider Pardosa laura (Araneae: Lycosidae).</title>
        <authorList>
            <person name="Pan H.C."/>
            <person name="Pan W.J."/>
        </authorList>
    </citation>
    <scope>NUCLEOTIDE SEQUENCE</scope>
</reference>
<comment type="cofactor">
    <cofactor evidence="18">
        <name>heme</name>
        <dbReference type="ChEBI" id="CHEBI:30413"/>
    </cofactor>
    <text evidence="18">Binds 2 heme groups non-covalently.</text>
</comment>
<dbReference type="GO" id="GO:0045275">
    <property type="term" value="C:respiratory chain complex III"/>
    <property type="evidence" value="ECO:0007669"/>
    <property type="project" value="InterPro"/>
</dbReference>
<dbReference type="InterPro" id="IPR030689">
    <property type="entry name" value="Cytochrome_b"/>
</dbReference>
<dbReference type="InterPro" id="IPR048259">
    <property type="entry name" value="Cytochrome_b_N_euk/bac"/>
</dbReference>
<dbReference type="SUPFAM" id="SSF81648">
    <property type="entry name" value="a domain/subunit of cytochrome bc1 complex (Ubiquinol-cytochrome c reductase)"/>
    <property type="match status" value="1"/>
</dbReference>
<feature type="transmembrane region" description="Helical" evidence="19">
    <location>
        <begin position="78"/>
        <end position="99"/>
    </location>
</feature>
<feature type="transmembrane region" description="Helical" evidence="19">
    <location>
        <begin position="351"/>
        <end position="370"/>
    </location>
</feature>
<dbReference type="GeneID" id="20523538"/>